<keyword evidence="11 12" id="KW-0472">Membrane</keyword>
<dbReference type="GO" id="GO:0006508">
    <property type="term" value="P:proteolysis"/>
    <property type="evidence" value="ECO:0007669"/>
    <property type="project" value="UniProtKB-KW"/>
</dbReference>
<keyword evidence="5" id="KW-0934">Plastid</keyword>
<evidence type="ECO:0008006" key="15">
    <source>
        <dbReference type="Google" id="ProtNLM"/>
    </source>
</evidence>
<comment type="similarity">
    <text evidence="3">Belongs to the peptidase M50B family.</text>
</comment>
<evidence type="ECO:0000256" key="4">
    <source>
        <dbReference type="ARBA" id="ARBA00022528"/>
    </source>
</evidence>
<evidence type="ECO:0000256" key="12">
    <source>
        <dbReference type="SAM" id="Phobius"/>
    </source>
</evidence>
<evidence type="ECO:0000256" key="8">
    <source>
        <dbReference type="ARBA" id="ARBA00022801"/>
    </source>
</evidence>
<keyword evidence="9" id="KW-0809">Transit peptide</keyword>
<keyword evidence="6" id="KW-0645">Protease</keyword>
<evidence type="ECO:0000256" key="5">
    <source>
        <dbReference type="ARBA" id="ARBA00022640"/>
    </source>
</evidence>
<dbReference type="GO" id="GO:0016020">
    <property type="term" value="C:membrane"/>
    <property type="evidence" value="ECO:0007669"/>
    <property type="project" value="UniProtKB-SubCell"/>
</dbReference>
<keyword evidence="4" id="KW-0150">Chloroplast</keyword>
<keyword evidence="14" id="KW-1185">Reference proteome</keyword>
<accession>A0A835ZNX7</accession>
<evidence type="ECO:0000256" key="2">
    <source>
        <dbReference type="ARBA" id="ARBA00004229"/>
    </source>
</evidence>
<evidence type="ECO:0000256" key="6">
    <source>
        <dbReference type="ARBA" id="ARBA00022670"/>
    </source>
</evidence>
<proteinExistence type="inferred from homology"/>
<dbReference type="PANTHER" id="PTHR31412">
    <property type="entry name" value="ZINC METALLOPROTEASE EGY1"/>
    <property type="match status" value="1"/>
</dbReference>
<keyword evidence="7 12" id="KW-0812">Transmembrane</keyword>
<dbReference type="InterPro" id="IPR044838">
    <property type="entry name" value="EGY1-like"/>
</dbReference>
<keyword evidence="10 12" id="KW-1133">Transmembrane helix</keyword>
<evidence type="ECO:0000256" key="3">
    <source>
        <dbReference type="ARBA" id="ARBA00007931"/>
    </source>
</evidence>
<dbReference type="PANTHER" id="PTHR31412:SF0">
    <property type="entry name" value="ZINC METALLOPROTEASE EGY1, CHLOROPLASTIC-RELATED"/>
    <property type="match status" value="1"/>
</dbReference>
<dbReference type="GO" id="GO:0008233">
    <property type="term" value="F:peptidase activity"/>
    <property type="evidence" value="ECO:0007669"/>
    <property type="project" value="UniProtKB-KW"/>
</dbReference>
<gene>
    <name evidence="13" type="ORF">JKP88DRAFT_274966</name>
</gene>
<reference evidence="13" key="1">
    <citation type="submission" date="2021-02" db="EMBL/GenBank/DDBJ databases">
        <title>First Annotated Genome of the Yellow-green Alga Tribonema minus.</title>
        <authorList>
            <person name="Mahan K.M."/>
        </authorList>
    </citation>
    <scope>NUCLEOTIDE SEQUENCE</scope>
    <source>
        <strain evidence="13">UTEX B ZZ1240</strain>
    </source>
</reference>
<keyword evidence="8" id="KW-0378">Hydrolase</keyword>
<feature type="transmembrane region" description="Helical" evidence="12">
    <location>
        <begin position="310"/>
        <end position="328"/>
    </location>
</feature>
<feature type="transmembrane region" description="Helical" evidence="12">
    <location>
        <begin position="183"/>
        <end position="204"/>
    </location>
</feature>
<name>A0A835ZNX7_9STRA</name>
<comment type="caution">
    <text evidence="13">The sequence shown here is derived from an EMBL/GenBank/DDBJ whole genome shotgun (WGS) entry which is preliminary data.</text>
</comment>
<comment type="subcellular location">
    <subcellularLocation>
        <location evidence="1">Membrane</location>
        <topology evidence="1">Multi-pass membrane protein</topology>
    </subcellularLocation>
    <subcellularLocation>
        <location evidence="2">Plastid</location>
        <location evidence="2">Chloroplast</location>
    </subcellularLocation>
</comment>
<feature type="transmembrane region" description="Helical" evidence="12">
    <location>
        <begin position="117"/>
        <end position="138"/>
    </location>
</feature>
<evidence type="ECO:0000256" key="11">
    <source>
        <dbReference type="ARBA" id="ARBA00023136"/>
    </source>
</evidence>
<evidence type="ECO:0000313" key="13">
    <source>
        <dbReference type="EMBL" id="KAG5191973.1"/>
    </source>
</evidence>
<evidence type="ECO:0000256" key="9">
    <source>
        <dbReference type="ARBA" id="ARBA00022946"/>
    </source>
</evidence>
<organism evidence="13 14">
    <name type="scientific">Tribonema minus</name>
    <dbReference type="NCBI Taxonomy" id="303371"/>
    <lineage>
        <taxon>Eukaryota</taxon>
        <taxon>Sar</taxon>
        <taxon>Stramenopiles</taxon>
        <taxon>Ochrophyta</taxon>
        <taxon>PX clade</taxon>
        <taxon>Xanthophyceae</taxon>
        <taxon>Tribonematales</taxon>
        <taxon>Tribonemataceae</taxon>
        <taxon>Tribonema</taxon>
    </lineage>
</organism>
<sequence>MREAVRRTGAIGDAALNSEFFAKVNDGDLLVASQALPFFAKVNDGDLSVASQALPVAAGILGLQLVHELAHRLAALASGKKKEAAGTPCVHPLSPELFVVTLKNLLVPPVFNPLCSVAGPALGAAVSLGALIGGLLLTGGATADALAAFPVVPAALFHSSATIGTITSIALPQAMLQALSTPVPLHPLAVIGLMGVIVNALNLMPVGRLDGERLAAAGFGRRTAAVLGTLTLLLQIVRHPQRTAAIITHFLDAASAIFNNHSLQLFWGLAVIIFQRGQDLPATRGEEGSLALHEGGTMVQVSEFDEGRNTVLLVLLAFALFTLVPFPSL</sequence>
<feature type="transmembrane region" description="Helical" evidence="12">
    <location>
        <begin position="145"/>
        <end position="171"/>
    </location>
</feature>
<protein>
    <recommendedName>
        <fullName evidence="15">Peptidase M50 domain-containing protein</fullName>
    </recommendedName>
</protein>
<dbReference type="OrthoDB" id="195057at2759"/>
<dbReference type="Proteomes" id="UP000664859">
    <property type="component" value="Unassembled WGS sequence"/>
</dbReference>
<evidence type="ECO:0000313" key="14">
    <source>
        <dbReference type="Proteomes" id="UP000664859"/>
    </source>
</evidence>
<evidence type="ECO:0000256" key="7">
    <source>
        <dbReference type="ARBA" id="ARBA00022692"/>
    </source>
</evidence>
<evidence type="ECO:0000256" key="10">
    <source>
        <dbReference type="ARBA" id="ARBA00022989"/>
    </source>
</evidence>
<dbReference type="AlphaFoldDB" id="A0A835ZNX7"/>
<dbReference type="EMBL" id="JAFCMP010000013">
    <property type="protein sequence ID" value="KAG5191973.1"/>
    <property type="molecule type" value="Genomic_DNA"/>
</dbReference>
<dbReference type="GO" id="GO:0009507">
    <property type="term" value="C:chloroplast"/>
    <property type="evidence" value="ECO:0007669"/>
    <property type="project" value="UniProtKB-SubCell"/>
</dbReference>
<evidence type="ECO:0000256" key="1">
    <source>
        <dbReference type="ARBA" id="ARBA00004141"/>
    </source>
</evidence>